<evidence type="ECO:0000313" key="3">
    <source>
        <dbReference type="EMBL" id="MBB1126437.1"/>
    </source>
</evidence>
<keyword evidence="4" id="KW-1185">Reference proteome</keyword>
<sequence length="442" mass="48419">MTRMPPESTALPQPVTEVVAVVSQRAGIGRTTTAVNLALALAAAGRHVLLLDLDPKGDTGRCLVRGGGQGHGHAGSERVLLEAALTRDMLVATEIPDLYLAPAGSALGRIESELTLMGDSRTRLYQALITLPAMPLTFDHIIIDCPATLGLLTLNALTAAHRVLLPVIADAQAVTELGNILKTISRLRASFTHPLYGVYALISQTDQAPTAALTQLQHDYERMLLTTTIPFAAALRDSSELDRPVLAQGIETPINQAYLTLAAEWLTLNETGDQADGTWQLKTQQMRMNYHRTAIQTRIAAWLIDPSSLLYDPTEAMRHQDAVVLEELFQVTQPARRLSIKQPPVLVSAVLLLVVLLPLLGWWRGWQFDQQWRIELGALLIGKAGYWQAGSQLLALADATAYRELLFATQLIENNRAQLLQCSEHAQHTRDSTNCTIRVLPK</sequence>
<dbReference type="Pfam" id="PF13614">
    <property type="entry name" value="AAA_31"/>
    <property type="match status" value="1"/>
</dbReference>
<dbReference type="Proteomes" id="UP000548632">
    <property type="component" value="Unassembled WGS sequence"/>
</dbReference>
<dbReference type="Pfam" id="PF19613">
    <property type="entry name" value="DUF6118"/>
    <property type="match status" value="1"/>
</dbReference>
<reference evidence="3 4" key="1">
    <citation type="journal article" date="2020" name="Arch. Microbiol.">
        <title>The genome sequence of the giant phototrophic gammaproteobacterium Thiospirillum jenense gives insight into its physiological properties and phylogenetic relationships.</title>
        <authorList>
            <person name="Imhoff J.F."/>
            <person name="Meyer T.E."/>
            <person name="Kyndt J.A."/>
        </authorList>
    </citation>
    <scope>NUCLEOTIDE SEQUENCE [LARGE SCALE GENOMIC DNA]</scope>
    <source>
        <strain evidence="3 4">DSM 216</strain>
    </source>
</reference>
<dbReference type="InterPro" id="IPR025669">
    <property type="entry name" value="AAA_dom"/>
</dbReference>
<feature type="domain" description="AAA" evidence="2">
    <location>
        <begin position="17"/>
        <end position="191"/>
    </location>
</feature>
<dbReference type="InterPro" id="IPR050678">
    <property type="entry name" value="DNA_Partitioning_ATPase"/>
</dbReference>
<dbReference type="RefSeq" id="WP_238787567.1">
    <property type="nucleotide sequence ID" value="NZ_JABVCQ010000018.1"/>
</dbReference>
<accession>A0A839HHG7</accession>
<evidence type="ECO:0000313" key="4">
    <source>
        <dbReference type="Proteomes" id="UP000548632"/>
    </source>
</evidence>
<keyword evidence="1" id="KW-1133">Transmembrane helix</keyword>
<gene>
    <name evidence="3" type="ORF">HUK38_09345</name>
</gene>
<dbReference type="EMBL" id="JABVCQ010000018">
    <property type="protein sequence ID" value="MBB1126437.1"/>
    <property type="molecule type" value="Genomic_DNA"/>
</dbReference>
<dbReference type="SUPFAM" id="SSF52540">
    <property type="entry name" value="P-loop containing nucleoside triphosphate hydrolases"/>
    <property type="match status" value="1"/>
</dbReference>
<comment type="caution">
    <text evidence="3">The sequence shown here is derived from an EMBL/GenBank/DDBJ whole genome shotgun (WGS) entry which is preliminary data.</text>
</comment>
<feature type="transmembrane region" description="Helical" evidence="1">
    <location>
        <begin position="345"/>
        <end position="363"/>
    </location>
</feature>
<evidence type="ECO:0000259" key="2">
    <source>
        <dbReference type="Pfam" id="PF13614"/>
    </source>
</evidence>
<dbReference type="InterPro" id="IPR027417">
    <property type="entry name" value="P-loop_NTPase"/>
</dbReference>
<dbReference type="PANTHER" id="PTHR13696">
    <property type="entry name" value="P-LOOP CONTAINING NUCLEOSIDE TRIPHOSPHATE HYDROLASE"/>
    <property type="match status" value="1"/>
</dbReference>
<dbReference type="InterPro" id="IPR046121">
    <property type="entry name" value="DUF6118"/>
</dbReference>
<keyword evidence="1" id="KW-0472">Membrane</keyword>
<name>A0A839HHG7_9GAMM</name>
<dbReference type="CDD" id="cd02042">
    <property type="entry name" value="ParAB_family"/>
    <property type="match status" value="1"/>
</dbReference>
<evidence type="ECO:0000256" key="1">
    <source>
        <dbReference type="SAM" id="Phobius"/>
    </source>
</evidence>
<proteinExistence type="predicted"/>
<keyword evidence="1" id="KW-0812">Transmembrane</keyword>
<dbReference type="PANTHER" id="PTHR13696:SF52">
    <property type="entry name" value="PARA FAMILY PROTEIN CT_582"/>
    <property type="match status" value="1"/>
</dbReference>
<dbReference type="Gene3D" id="3.40.50.300">
    <property type="entry name" value="P-loop containing nucleotide triphosphate hydrolases"/>
    <property type="match status" value="1"/>
</dbReference>
<protein>
    <submittedName>
        <fullName evidence="3">AAA family ATPase</fullName>
    </submittedName>
</protein>
<organism evidence="3 4">
    <name type="scientific">Thiospirillum jenense</name>
    <dbReference type="NCBI Taxonomy" id="1653858"/>
    <lineage>
        <taxon>Bacteria</taxon>
        <taxon>Pseudomonadati</taxon>
        <taxon>Pseudomonadota</taxon>
        <taxon>Gammaproteobacteria</taxon>
        <taxon>Chromatiales</taxon>
        <taxon>Chromatiaceae</taxon>
        <taxon>Thiospirillum</taxon>
    </lineage>
</organism>
<dbReference type="AlphaFoldDB" id="A0A839HHG7"/>